<dbReference type="EMBL" id="JAGSOH010000128">
    <property type="protein sequence ID" value="MBR7830363.1"/>
    <property type="molecule type" value="Genomic_DNA"/>
</dbReference>
<dbReference type="InterPro" id="IPR038765">
    <property type="entry name" value="Papain-like_cys_pep_sf"/>
</dbReference>
<evidence type="ECO:0000313" key="7">
    <source>
        <dbReference type="EMBL" id="MBR7830363.1"/>
    </source>
</evidence>
<dbReference type="SUPFAM" id="SSF54001">
    <property type="entry name" value="Cysteine proteinases"/>
    <property type="match status" value="1"/>
</dbReference>
<evidence type="ECO:0000259" key="6">
    <source>
        <dbReference type="PROSITE" id="PS51935"/>
    </source>
</evidence>
<dbReference type="AlphaFoldDB" id="A0A941EGK8"/>
<evidence type="ECO:0000256" key="3">
    <source>
        <dbReference type="ARBA" id="ARBA00022801"/>
    </source>
</evidence>
<dbReference type="GO" id="GO:0008234">
    <property type="term" value="F:cysteine-type peptidase activity"/>
    <property type="evidence" value="ECO:0007669"/>
    <property type="project" value="UniProtKB-KW"/>
</dbReference>
<evidence type="ECO:0000256" key="1">
    <source>
        <dbReference type="ARBA" id="ARBA00007074"/>
    </source>
</evidence>
<dbReference type="Pfam" id="PF00877">
    <property type="entry name" value="NLPC_P60"/>
    <property type="match status" value="1"/>
</dbReference>
<accession>A0A941EGK8</accession>
<dbReference type="Gene3D" id="3.90.1720.10">
    <property type="entry name" value="endopeptidase domain like (from Nostoc punctiforme)"/>
    <property type="match status" value="1"/>
</dbReference>
<evidence type="ECO:0000256" key="5">
    <source>
        <dbReference type="SAM" id="Coils"/>
    </source>
</evidence>
<evidence type="ECO:0000256" key="2">
    <source>
        <dbReference type="ARBA" id="ARBA00022670"/>
    </source>
</evidence>
<comment type="caution">
    <text evidence="7">The sequence shown here is derived from an EMBL/GenBank/DDBJ whole genome shotgun (WGS) entry which is preliminary data.</text>
</comment>
<dbReference type="Gene3D" id="6.10.250.3150">
    <property type="match status" value="1"/>
</dbReference>
<feature type="coiled-coil region" evidence="5">
    <location>
        <begin position="165"/>
        <end position="195"/>
    </location>
</feature>
<dbReference type="InterPro" id="IPR051202">
    <property type="entry name" value="Peptidase_C40"/>
</dbReference>
<reference evidence="7" key="1">
    <citation type="submission" date="2021-04" db="EMBL/GenBank/DDBJ databases">
        <title>Genome based classification of Actinospica acidithermotolerans sp. nov., an actinobacterium isolated from an Indonesian hot spring.</title>
        <authorList>
            <person name="Kusuma A.B."/>
            <person name="Putra K.E."/>
            <person name="Nafisah S."/>
            <person name="Loh J."/>
            <person name="Nouioui I."/>
            <person name="Goodfellow M."/>
        </authorList>
    </citation>
    <scope>NUCLEOTIDE SEQUENCE</scope>
    <source>
        <strain evidence="7">MGRD01-02</strain>
    </source>
</reference>
<dbReference type="RefSeq" id="WP_212521489.1">
    <property type="nucleotide sequence ID" value="NZ_JAGSOH010000128.1"/>
</dbReference>
<dbReference type="GO" id="GO:0006508">
    <property type="term" value="P:proteolysis"/>
    <property type="evidence" value="ECO:0007669"/>
    <property type="project" value="UniProtKB-KW"/>
</dbReference>
<keyword evidence="3" id="KW-0378">Hydrolase</keyword>
<evidence type="ECO:0000313" key="8">
    <source>
        <dbReference type="Proteomes" id="UP000676325"/>
    </source>
</evidence>
<keyword evidence="2" id="KW-0645">Protease</keyword>
<name>A0A941EGK8_9ACTN</name>
<feature type="coiled-coil region" evidence="5">
    <location>
        <begin position="63"/>
        <end position="97"/>
    </location>
</feature>
<dbReference type="InterPro" id="IPR000064">
    <property type="entry name" value="NLP_P60_dom"/>
</dbReference>
<keyword evidence="4" id="KW-0788">Thiol protease</keyword>
<sequence length="349" mass="36800">MSTAGHRAPKLITPRKATAVAVVGLSAGTVALVPSSSQAETLAQAKAQYQSDLSQSEAAGQTYDSEEQAYAQLQQKIDALQGEISQQNQQISTLDATIGLQAAQQYRNGGVSSTLELTLSASPTTYLDKVASQNEIASQEAKQLKTIATDQAELKQEQALAATLVQQQQAALAKAKAAKQQADNLTAAAKELVASLTPAEQEQVSIGSTGSMWFHYSGTLPVATGRAAIAVAYAESKLGDDYVYAANGPNEFDCSGLTQEAWKAAGISIPRDSYDQYAALPHVSEADLQPGDLLFFFPTSAGPSHVAIYIGNGMYIQATHPGSYVEWASLNPSSPYYGNMPYVGAARPD</sequence>
<dbReference type="PROSITE" id="PS51935">
    <property type="entry name" value="NLPC_P60"/>
    <property type="match status" value="1"/>
</dbReference>
<keyword evidence="8" id="KW-1185">Reference proteome</keyword>
<feature type="domain" description="NlpC/P60" evidence="6">
    <location>
        <begin position="224"/>
        <end position="349"/>
    </location>
</feature>
<comment type="similarity">
    <text evidence="1">Belongs to the peptidase C40 family.</text>
</comment>
<evidence type="ECO:0000256" key="4">
    <source>
        <dbReference type="ARBA" id="ARBA00022807"/>
    </source>
</evidence>
<dbReference type="Proteomes" id="UP000676325">
    <property type="component" value="Unassembled WGS sequence"/>
</dbReference>
<keyword evidence="5" id="KW-0175">Coiled coil</keyword>
<dbReference type="PANTHER" id="PTHR47053:SF1">
    <property type="entry name" value="MUREIN DD-ENDOPEPTIDASE MEPH-RELATED"/>
    <property type="match status" value="1"/>
</dbReference>
<dbReference type="PANTHER" id="PTHR47053">
    <property type="entry name" value="MUREIN DD-ENDOPEPTIDASE MEPH-RELATED"/>
    <property type="match status" value="1"/>
</dbReference>
<organism evidence="7 8">
    <name type="scientific">Actinospica acidithermotolerans</name>
    <dbReference type="NCBI Taxonomy" id="2828514"/>
    <lineage>
        <taxon>Bacteria</taxon>
        <taxon>Bacillati</taxon>
        <taxon>Actinomycetota</taxon>
        <taxon>Actinomycetes</taxon>
        <taxon>Catenulisporales</taxon>
        <taxon>Actinospicaceae</taxon>
        <taxon>Actinospica</taxon>
    </lineage>
</organism>
<proteinExistence type="inferred from homology"/>
<protein>
    <submittedName>
        <fullName evidence="7">C40 family peptidase</fullName>
    </submittedName>
</protein>
<gene>
    <name evidence="7" type="ORF">KDK95_28935</name>
</gene>